<comment type="caution">
    <text evidence="2">The sequence shown here is derived from an EMBL/GenBank/DDBJ whole genome shotgun (WGS) entry which is preliminary data.</text>
</comment>
<evidence type="ECO:0000313" key="2">
    <source>
        <dbReference type="EMBL" id="CAK0856135.1"/>
    </source>
</evidence>
<proteinExistence type="predicted"/>
<keyword evidence="3" id="KW-1185">Reference proteome</keyword>
<dbReference type="Proteomes" id="UP001189429">
    <property type="component" value="Unassembled WGS sequence"/>
</dbReference>
<gene>
    <name evidence="2" type="ORF">PCOR1329_LOCUS46597</name>
</gene>
<dbReference type="EMBL" id="CAUYUJ010015608">
    <property type="protein sequence ID" value="CAK0856135.1"/>
    <property type="molecule type" value="Genomic_DNA"/>
</dbReference>
<dbReference type="PROSITE" id="PS50191">
    <property type="entry name" value="CRAL_TRIO"/>
    <property type="match status" value="1"/>
</dbReference>
<dbReference type="Gene3D" id="3.40.525.10">
    <property type="entry name" value="CRAL-TRIO lipid binding domain"/>
    <property type="match status" value="1"/>
</dbReference>
<dbReference type="InterPro" id="IPR036865">
    <property type="entry name" value="CRAL-TRIO_dom_sf"/>
</dbReference>
<accession>A0ABN9U9Y9</accession>
<organism evidence="2 3">
    <name type="scientific">Prorocentrum cordatum</name>
    <dbReference type="NCBI Taxonomy" id="2364126"/>
    <lineage>
        <taxon>Eukaryota</taxon>
        <taxon>Sar</taxon>
        <taxon>Alveolata</taxon>
        <taxon>Dinophyceae</taxon>
        <taxon>Prorocentrales</taxon>
        <taxon>Prorocentraceae</taxon>
        <taxon>Prorocentrum</taxon>
    </lineage>
</organism>
<evidence type="ECO:0000259" key="1">
    <source>
        <dbReference type="PROSITE" id="PS50191"/>
    </source>
</evidence>
<evidence type="ECO:0000313" key="3">
    <source>
        <dbReference type="Proteomes" id="UP001189429"/>
    </source>
</evidence>
<dbReference type="PANTHER" id="PTHR45824">
    <property type="entry name" value="GH16843P"/>
    <property type="match status" value="1"/>
</dbReference>
<name>A0ABN9U9Y9_9DINO</name>
<dbReference type="SMART" id="SM00516">
    <property type="entry name" value="SEC14"/>
    <property type="match status" value="1"/>
</dbReference>
<sequence length="156" mass="17655">MYVRGYDRRGRPMLVVKLGGRDSGCHLATIRHVVYCVERAVACLEKREEDARAQRDSFGEAEAEVREAAGKLTLLVDFAGYCRRNRPAIHTIREAVSILQDHYPERLGDAFLLHPPMKVSALWKALNSWLAPETYQKVVAVKDARHHAELLGSVFD</sequence>
<reference evidence="2" key="1">
    <citation type="submission" date="2023-10" db="EMBL/GenBank/DDBJ databases">
        <authorList>
            <person name="Chen Y."/>
            <person name="Shah S."/>
            <person name="Dougan E. K."/>
            <person name="Thang M."/>
            <person name="Chan C."/>
        </authorList>
    </citation>
    <scope>NUCLEOTIDE SEQUENCE [LARGE SCALE GENOMIC DNA]</scope>
</reference>
<dbReference type="InterPro" id="IPR052578">
    <property type="entry name" value="PI_Transfer_CRAL-TRIO"/>
</dbReference>
<feature type="non-terminal residue" evidence="2">
    <location>
        <position position="156"/>
    </location>
</feature>
<dbReference type="PANTHER" id="PTHR45824:SF6">
    <property type="entry name" value="F16L1.9 PROTEIN"/>
    <property type="match status" value="1"/>
</dbReference>
<dbReference type="CDD" id="cd00170">
    <property type="entry name" value="SEC14"/>
    <property type="match status" value="1"/>
</dbReference>
<dbReference type="Pfam" id="PF00650">
    <property type="entry name" value="CRAL_TRIO"/>
    <property type="match status" value="1"/>
</dbReference>
<dbReference type="SUPFAM" id="SSF52087">
    <property type="entry name" value="CRAL/TRIO domain"/>
    <property type="match status" value="1"/>
</dbReference>
<dbReference type="InterPro" id="IPR001251">
    <property type="entry name" value="CRAL-TRIO_dom"/>
</dbReference>
<feature type="domain" description="CRAL-TRIO" evidence="1">
    <location>
        <begin position="1"/>
        <end position="156"/>
    </location>
</feature>
<protein>
    <recommendedName>
        <fullName evidence="1">CRAL-TRIO domain-containing protein</fullName>
    </recommendedName>
</protein>